<dbReference type="Proteomes" id="UP000033200">
    <property type="component" value="Chromosome"/>
</dbReference>
<keyword evidence="8" id="KW-0460">Magnesium</keyword>
<evidence type="ECO:0000313" key="12">
    <source>
        <dbReference type="Proteomes" id="UP000033200"/>
    </source>
</evidence>
<dbReference type="Gene3D" id="3.30.460.10">
    <property type="entry name" value="Beta Polymerase, domain 2"/>
    <property type="match status" value="1"/>
</dbReference>
<dbReference type="SUPFAM" id="SSF81301">
    <property type="entry name" value="Nucleotidyltransferase"/>
    <property type="match status" value="1"/>
</dbReference>
<evidence type="ECO:0000259" key="10">
    <source>
        <dbReference type="Pfam" id="PF01909"/>
    </source>
</evidence>
<dbReference type="GO" id="GO:0016779">
    <property type="term" value="F:nucleotidyltransferase activity"/>
    <property type="evidence" value="ECO:0007669"/>
    <property type="project" value="UniProtKB-KW"/>
</dbReference>
<dbReference type="PANTHER" id="PTHR33571:SF12">
    <property type="entry name" value="BSL3053 PROTEIN"/>
    <property type="match status" value="1"/>
</dbReference>
<feature type="domain" description="Polymerase nucleotidyl transferase" evidence="10">
    <location>
        <begin position="16"/>
        <end position="90"/>
    </location>
</feature>
<evidence type="ECO:0000256" key="3">
    <source>
        <dbReference type="ARBA" id="ARBA00022679"/>
    </source>
</evidence>
<dbReference type="InterPro" id="IPR002934">
    <property type="entry name" value="Polymerase_NTP_transf_dom"/>
</dbReference>
<dbReference type="GO" id="GO:0046872">
    <property type="term" value="F:metal ion binding"/>
    <property type="evidence" value="ECO:0007669"/>
    <property type="project" value="UniProtKB-KW"/>
</dbReference>
<evidence type="ECO:0000256" key="7">
    <source>
        <dbReference type="ARBA" id="ARBA00022840"/>
    </source>
</evidence>
<dbReference type="InterPro" id="IPR052038">
    <property type="entry name" value="Type-VII_TA_antitoxin"/>
</dbReference>
<dbReference type="STRING" id="1549858.MC45_09555"/>
<name>A0A097EG75_9SPHN</name>
<keyword evidence="7" id="KW-0067">ATP-binding</keyword>
<dbReference type="KEGG" id="stax:MC45_09555"/>
<dbReference type="GO" id="GO:0005524">
    <property type="term" value="F:ATP binding"/>
    <property type="evidence" value="ECO:0007669"/>
    <property type="project" value="UniProtKB-KW"/>
</dbReference>
<dbReference type="Pfam" id="PF01909">
    <property type="entry name" value="NTP_transf_2"/>
    <property type="match status" value="1"/>
</dbReference>
<proteinExistence type="inferred from homology"/>
<dbReference type="CDD" id="cd05403">
    <property type="entry name" value="NT_KNTase_like"/>
    <property type="match status" value="1"/>
</dbReference>
<evidence type="ECO:0000256" key="1">
    <source>
        <dbReference type="ARBA" id="ARBA00001946"/>
    </source>
</evidence>
<gene>
    <name evidence="11" type="ORF">MC45_09555</name>
</gene>
<keyword evidence="5" id="KW-0479">Metal-binding</keyword>
<dbReference type="PANTHER" id="PTHR33571">
    <property type="entry name" value="SSL8005 PROTEIN"/>
    <property type="match status" value="1"/>
</dbReference>
<dbReference type="InterPro" id="IPR043519">
    <property type="entry name" value="NT_sf"/>
</dbReference>
<evidence type="ECO:0000256" key="6">
    <source>
        <dbReference type="ARBA" id="ARBA00022741"/>
    </source>
</evidence>
<evidence type="ECO:0000313" key="11">
    <source>
        <dbReference type="EMBL" id="AIT06572.1"/>
    </source>
</evidence>
<evidence type="ECO:0000256" key="8">
    <source>
        <dbReference type="ARBA" id="ARBA00022842"/>
    </source>
</evidence>
<protein>
    <recommendedName>
        <fullName evidence="10">Polymerase nucleotidyl transferase domain-containing protein</fullName>
    </recommendedName>
</protein>
<organism evidence="11 12">
    <name type="scientific">Sphingomonas taxi</name>
    <dbReference type="NCBI Taxonomy" id="1549858"/>
    <lineage>
        <taxon>Bacteria</taxon>
        <taxon>Pseudomonadati</taxon>
        <taxon>Pseudomonadota</taxon>
        <taxon>Alphaproteobacteria</taxon>
        <taxon>Sphingomonadales</taxon>
        <taxon>Sphingomonadaceae</taxon>
        <taxon>Sphingomonas</taxon>
    </lineage>
</organism>
<comment type="cofactor">
    <cofactor evidence="1">
        <name>Mg(2+)</name>
        <dbReference type="ChEBI" id="CHEBI:18420"/>
    </cofactor>
</comment>
<reference evidence="11 12" key="1">
    <citation type="submission" date="2014-09" db="EMBL/GenBank/DDBJ databases">
        <title>Using Illumina technology Improving SMRT sequencing Genome Assembly by RASTools.</title>
        <authorList>
            <person name="Zhou Y."/>
            <person name="Ma T."/>
            <person name="Liu T."/>
        </authorList>
    </citation>
    <scope>NUCLEOTIDE SEQUENCE [LARGE SCALE GENOMIC DNA]</scope>
    <source>
        <strain evidence="11 12">ATCC 55669</strain>
    </source>
</reference>
<evidence type="ECO:0000256" key="5">
    <source>
        <dbReference type="ARBA" id="ARBA00022723"/>
    </source>
</evidence>
<dbReference type="HOGENOM" id="CLU_130257_10_1_5"/>
<keyword evidence="6" id="KW-0547">Nucleotide-binding</keyword>
<keyword evidence="2" id="KW-1277">Toxin-antitoxin system</keyword>
<dbReference type="eggNOG" id="COG1669">
    <property type="taxonomic scope" value="Bacteria"/>
</dbReference>
<dbReference type="RefSeq" id="WP_038662317.1">
    <property type="nucleotide sequence ID" value="NZ_CP009571.1"/>
</dbReference>
<sequence length="100" mass="11282">MTKAEALERLRAREPELRQLGIMRLSIFGSTARDEARPDSDVDLVATVDYDAVRALGPFGFFGIEGRIEDMLGVKVDFMTEASLEPRLQAQVDRDRVHVF</sequence>
<evidence type="ECO:0000256" key="2">
    <source>
        <dbReference type="ARBA" id="ARBA00022649"/>
    </source>
</evidence>
<keyword evidence="3" id="KW-0808">Transferase</keyword>
<evidence type="ECO:0000256" key="4">
    <source>
        <dbReference type="ARBA" id="ARBA00022695"/>
    </source>
</evidence>
<keyword evidence="4" id="KW-0548">Nucleotidyltransferase</keyword>
<comment type="similarity">
    <text evidence="9">Belongs to the MntA antitoxin family.</text>
</comment>
<dbReference type="AlphaFoldDB" id="A0A097EG75"/>
<dbReference type="EMBL" id="CP009571">
    <property type="protein sequence ID" value="AIT06572.1"/>
    <property type="molecule type" value="Genomic_DNA"/>
</dbReference>
<keyword evidence="12" id="KW-1185">Reference proteome</keyword>
<evidence type="ECO:0000256" key="9">
    <source>
        <dbReference type="ARBA" id="ARBA00038276"/>
    </source>
</evidence>
<accession>A0A097EG75</accession>